<keyword evidence="4" id="KW-1185">Reference proteome</keyword>
<evidence type="ECO:0000256" key="1">
    <source>
        <dbReference type="SAM" id="MobiDB-lite"/>
    </source>
</evidence>
<name>D3UGR5_HELM1</name>
<dbReference type="STRING" id="679897.HMU04240"/>
<evidence type="ECO:0000313" key="3">
    <source>
        <dbReference type="EMBL" id="CBG39686.1"/>
    </source>
</evidence>
<organism evidence="3 4">
    <name type="scientific">Helicobacter mustelae (strain ATCC 43772 / CCUG 25715 / CIP 103759 / LMG 18044 / NCTC 12198 / R85-136P)</name>
    <name type="common">Campylobacter mustelae</name>
    <dbReference type="NCBI Taxonomy" id="679897"/>
    <lineage>
        <taxon>Bacteria</taxon>
        <taxon>Pseudomonadati</taxon>
        <taxon>Campylobacterota</taxon>
        <taxon>Epsilonproteobacteria</taxon>
        <taxon>Campylobacterales</taxon>
        <taxon>Helicobacteraceae</taxon>
        <taxon>Helicobacter</taxon>
    </lineage>
</organism>
<feature type="region of interest" description="Disordered" evidence="1">
    <location>
        <begin position="1243"/>
        <end position="1267"/>
    </location>
</feature>
<keyword evidence="2" id="KW-0732">Signal</keyword>
<feature type="signal peptide" evidence="2">
    <location>
        <begin position="1"/>
        <end position="22"/>
    </location>
</feature>
<evidence type="ECO:0000313" key="4">
    <source>
        <dbReference type="Proteomes" id="UP000001522"/>
    </source>
</evidence>
<dbReference type="InterPro" id="IPR036709">
    <property type="entry name" value="Autotransporte_beta_dom_sf"/>
</dbReference>
<sequence>MKLKTFKIPSILLSSLLTSVFATDVNIDLSQPFKSGGGNPISFAYDFTTDGKKIPPSNPPSSATPVPLKQGSNYFWAESSTGSTLSLLSNPPTTGSGSSGLPQVATAIFSAPGNNDNLVLNSFNYISIKGNLTTKGQSDSYFMILNGPVPYVSFTLNGANVFSGSNLYIGPIGKGDSQTGGFANVFLSGVIKVDANAIDQADIKGSGQKNATLNFSSEYNNATYTLQKGAVLDLISATNTNSSQVFFNLGQTKEGTIATGQSVQNLGTINITNINANKPGSLTQPISQTSSSAGTQGKSVSTQADNGGNQEKNSIFFNIDLNNQGTINLQNSTLNLISANLTNSGSAGTINIAALATTIAAAKNGGITPTTSTSGNGASGSLMGGSQFANVSNSSSILFQIKPPSIASSAPVVSGVQKSSASTMVTLDSTPVATPAQNTTFSISSQNINVMGVAATDASKLDALIGSRLTITVAESAASAGGAVGGKGGSGVASSPTSTILFTGSSSNPTIINVGNGAGDDRNTVLALGASNTPAGGPVAQAAALVQTAQATPSGTISFKLDNFAAINIAGGAKLDLTSNQIAATRTYTTSNSTGSALVSSPSGSTTVNGILNFYNQGSITIKGVPEYYATKSTSNSKDSSTSMTYYPKDGQTSYFGASVNPNVSIDAAGKKVILTDYITTVTTGKQITNPQENCTDLTNCTLTTKITAAAGSLTFDGGYNQILAGVVYNFGNLILKNNATLDLSKISMNQNGQALPSMSSASGSTGSTTNGANSIIGFVNAGVFVSDGGVIDARATQPSSATDINGENANSSAYTLVITENKKEKVFDPTPATTPINGASAGAVAAKGASNELKTEGALWAANKANQTRAAFIVQNGTTIIRAHALINKGITIVQGGGILNLDCVGSAYCYNGRYFANPTTNQQGKSYVSAPSNATDNGQTKIAPTQIVFNNIGLSSSQSSGANSNNKANEGILQLSGGTINTIDSYRYQDPNNNYADVNKYIYHSLKIEGGALDVSGGAISRILVGLNDSTTNGSSGTGKMTSALTLDHTNLSLQGASRLLIFTQKDNTTTNTMADVTWMVGQKQTSTLAATKSTGVTASNSPNTFTMSFANNSFANNTGGFFVLGSAQNGNFSGGVFNIQTANTTQKSGNTTPSKDFEFVIDLSNLSGTNTLLLDKQYNFIIAKQIQIDGQRIASAKDFNMIINFGSGLSSTGTSKDYGNYDAALCGSNSKFCLNAQGTGPETAAQSSSSDPSGHEQAQNGQITIGQKPGEGVAVIDKSKSSEIPNLQNSWQGSGVTYGDFVTFSKIYKEGSGSCNFSTLEGCAVIGFSAIKSQNLLDHGILGVFQNIKDRANQLKDSGNPVFENAARGVSMIEDANPNAKAILQSVAASNGALTSNMLLNLQNVQYTGNLGVADSVARTLNTINNSLNALSNNVLQMTELSQRLIFTSTLATNARLAQMSSPYNTAFARLIRSLKGQKLADNGDLYNYSDRFDYDHNVWAQAIGAYGGLYGNGYNALGGFSAGYDKIFDRILWGGFMAYAYSHSMLDRFNHDFTAGNNTTTHNLELGSYMRAYINSHEVDVVLSETFAYSVQQFRPINPIHQKVHFGTFTTNLIARYGYVFPIDSEKGFYIKPYGAVDLYYQYNTQQKGRGPIPILGGSRNSGGMAISVFAEIRKYADEKKYFYFTPGITQYVFNLSTRAPVYLGSSPAFPIFYKLGNQIRTYLVLMGGGEVELKSNLFLNFGVGAKISWDRYFVDANIGLKYKFNTN</sequence>
<dbReference type="SUPFAM" id="SSF103515">
    <property type="entry name" value="Autotransporter"/>
    <property type="match status" value="1"/>
</dbReference>
<dbReference type="HOGENOM" id="CLU_238792_0_0_7"/>
<dbReference type="KEGG" id="hms:HMU04240"/>
<accession>D3UGR5</accession>
<protein>
    <recommendedName>
        <fullName evidence="5">Autotransporter domain-containing protein</fullName>
    </recommendedName>
</protein>
<evidence type="ECO:0008006" key="5">
    <source>
        <dbReference type="Google" id="ProtNLM"/>
    </source>
</evidence>
<evidence type="ECO:0000256" key="2">
    <source>
        <dbReference type="SAM" id="SignalP"/>
    </source>
</evidence>
<dbReference type="Proteomes" id="UP000001522">
    <property type="component" value="Chromosome"/>
</dbReference>
<dbReference type="RefSeq" id="WP_013022777.1">
    <property type="nucleotide sequence ID" value="NC_013949.1"/>
</dbReference>
<dbReference type="EMBL" id="FN555004">
    <property type="protein sequence ID" value="CBG39686.1"/>
    <property type="molecule type" value="Genomic_DNA"/>
</dbReference>
<feature type="chain" id="PRO_5003051169" description="Autotransporter domain-containing protein" evidence="2">
    <location>
        <begin position="23"/>
        <end position="1772"/>
    </location>
</feature>
<proteinExistence type="predicted"/>
<feature type="region of interest" description="Disordered" evidence="1">
    <location>
        <begin position="278"/>
        <end position="309"/>
    </location>
</feature>
<reference evidence="3 4" key="1">
    <citation type="journal article" date="2010" name="BMC Genomics">
        <title>Comparative genomics and proteomics of Helicobacter mustelae, an ulcerogenic and carcinogenic gastric pathogen.</title>
        <authorList>
            <person name="O'Toole P.W."/>
            <person name="Snelling W.J."/>
            <person name="Canchaya C."/>
            <person name="Forde B.M."/>
            <person name="Hardie K.R."/>
            <person name="Josenhans C."/>
            <person name="Graham R.L.J."/>
            <person name="McMullan G."/>
            <person name="Parkhill J."/>
            <person name="Belda E."/>
            <person name="Bentley S.D."/>
        </authorList>
    </citation>
    <scope>NUCLEOTIDE SEQUENCE [LARGE SCALE GENOMIC DNA]</scope>
    <source>
        <strain evidence="4">ATCC 43772 / LMG 18044 / NCTC 12198 / 12198</strain>
    </source>
</reference>
<gene>
    <name evidence="3" type="ordered locus">HMU04240</name>
</gene>